<accession>A0ACC4ARA0</accession>
<organism evidence="1 2">
    <name type="scientific">Populus alba</name>
    <name type="common">White poplar</name>
    <dbReference type="NCBI Taxonomy" id="43335"/>
    <lineage>
        <taxon>Eukaryota</taxon>
        <taxon>Viridiplantae</taxon>
        <taxon>Streptophyta</taxon>
        <taxon>Embryophyta</taxon>
        <taxon>Tracheophyta</taxon>
        <taxon>Spermatophyta</taxon>
        <taxon>Magnoliopsida</taxon>
        <taxon>eudicotyledons</taxon>
        <taxon>Gunneridae</taxon>
        <taxon>Pentapetalae</taxon>
        <taxon>rosids</taxon>
        <taxon>fabids</taxon>
        <taxon>Malpighiales</taxon>
        <taxon>Salicaceae</taxon>
        <taxon>Saliceae</taxon>
        <taxon>Populus</taxon>
    </lineage>
</organism>
<protein>
    <submittedName>
        <fullName evidence="1">Uncharacterized protein</fullName>
    </submittedName>
</protein>
<dbReference type="Proteomes" id="UP000309997">
    <property type="component" value="Unassembled WGS sequence"/>
</dbReference>
<name>A0ACC4ARA0_POPAL</name>
<gene>
    <name evidence="1" type="ORF">D5086_028638</name>
</gene>
<evidence type="ECO:0000313" key="2">
    <source>
        <dbReference type="Proteomes" id="UP000309997"/>
    </source>
</evidence>
<dbReference type="EMBL" id="RCHU02000016">
    <property type="protein sequence ID" value="KAL3568748.1"/>
    <property type="molecule type" value="Genomic_DNA"/>
</dbReference>
<proteinExistence type="predicted"/>
<comment type="caution">
    <text evidence="1">The sequence shown here is derived from an EMBL/GenBank/DDBJ whole genome shotgun (WGS) entry which is preliminary data.</text>
</comment>
<sequence>MMNTKTQFDGRCVAVLSSENENGHAKQRWSTVMKESPKDRNASSFYKLEGNWSAMGDDAQRKMKDYDGQLSA</sequence>
<reference evidence="1 2" key="1">
    <citation type="journal article" date="2024" name="Plant Biotechnol. J.">
        <title>Genome and CRISPR/Cas9 system of a widespread forest tree (Populus alba) in the world.</title>
        <authorList>
            <person name="Liu Y.J."/>
            <person name="Jiang P.F."/>
            <person name="Han X.M."/>
            <person name="Li X.Y."/>
            <person name="Wang H.M."/>
            <person name="Wang Y.J."/>
            <person name="Wang X.X."/>
            <person name="Zeng Q.Y."/>
        </authorList>
    </citation>
    <scope>NUCLEOTIDE SEQUENCE [LARGE SCALE GENOMIC DNA]</scope>
    <source>
        <strain evidence="2">cv. PAL-ZL1</strain>
    </source>
</reference>
<evidence type="ECO:0000313" key="1">
    <source>
        <dbReference type="EMBL" id="KAL3568748.1"/>
    </source>
</evidence>
<keyword evidence="2" id="KW-1185">Reference proteome</keyword>